<feature type="transmembrane region" description="Helical" evidence="1">
    <location>
        <begin position="464"/>
        <end position="485"/>
    </location>
</feature>
<keyword evidence="1" id="KW-0812">Transmembrane</keyword>
<feature type="transmembrane region" description="Helical" evidence="1">
    <location>
        <begin position="497"/>
        <end position="520"/>
    </location>
</feature>
<gene>
    <name evidence="2" type="ORF">ACFFPJ_10640</name>
</gene>
<keyword evidence="1" id="KW-1133">Transmembrane helix</keyword>
<name>A0ABV5T110_9MICO</name>
<accession>A0ABV5T110</accession>
<proteinExistence type="predicted"/>
<keyword evidence="3" id="KW-1185">Reference proteome</keyword>
<reference evidence="2 3" key="1">
    <citation type="submission" date="2024-09" db="EMBL/GenBank/DDBJ databases">
        <authorList>
            <person name="Sun Q."/>
            <person name="Mori K."/>
        </authorList>
    </citation>
    <scope>NUCLEOTIDE SEQUENCE [LARGE SCALE GENOMIC DNA]</scope>
    <source>
        <strain evidence="2 3">JCM 1342</strain>
    </source>
</reference>
<dbReference type="EMBL" id="JBHMBE010000003">
    <property type="protein sequence ID" value="MFB9646255.1"/>
    <property type="molecule type" value="Genomic_DNA"/>
</dbReference>
<keyword evidence="1" id="KW-0472">Membrane</keyword>
<evidence type="ECO:0000313" key="2">
    <source>
        <dbReference type="EMBL" id="MFB9646255.1"/>
    </source>
</evidence>
<dbReference type="RefSeq" id="WP_344713033.1">
    <property type="nucleotide sequence ID" value="NZ_BAAAWH010000001.1"/>
</dbReference>
<evidence type="ECO:0000256" key="1">
    <source>
        <dbReference type="SAM" id="Phobius"/>
    </source>
</evidence>
<dbReference type="Proteomes" id="UP001589611">
    <property type="component" value="Unassembled WGS sequence"/>
</dbReference>
<sequence length="690" mass="78493">MFTVIFLSRSAKAIFDKSKTFFDPFLERNEIAFCDWNESQKAVTLHQALPRLPEIIRGKTEWRAVVVDHFTADDLGRRDAENPFDFLDNLGLHPNLVDSPHALVRISHQLLGYPSMTARGFQPIVSHRDERGQRVEADSPGGDFREVLRGLSQTHSDVRVEYREVPYAAEERSRHAELRERYRVKEVSPSEVVFIATRSRLDADERAQLHHAWRVETGQHASRFVERNDYPPASRFAVYDLLNRENSGYEQDALRFWISVLTIAVNVLPPSAFQAERLYRLGVDFSEPALGELLNSHMGRLTALRDHLDSLLSRRERAPETDVRELMRAEKVHVQFESMGGGDLVVQTTGYGLAVDEPRSEAAAWSADYDQLRANAAQFLRRPRRVLARAVFDTRAKSRRHVGQDYALSEIDRDEIEDELAKRVRLLTEPATTEILDRDRLTSVLELENERVHRHISERMRIRTIALASALVVAVWLGTFVPYLIQASARDGDSLRWSIFVVAVVVLLLAGAGIATLVWMRRRLVELLRRVNATMRSFVGAVNNGAAVFGGYLSELTTYMHARALLRGADRFREDERVRNRRIEAVRTRAIAAIEAEKRIVTSLGQPLTVRRITTGLARFDVDDPHQIGSFFRFPIGARAASFNTTGEQIRAPYDFIERLSVERVRLFERDTSSLTGKTVNDLDSMGGGD</sequence>
<organism evidence="2 3">
    <name type="scientific">Microbacterium terregens</name>
    <dbReference type="NCBI Taxonomy" id="69363"/>
    <lineage>
        <taxon>Bacteria</taxon>
        <taxon>Bacillati</taxon>
        <taxon>Actinomycetota</taxon>
        <taxon>Actinomycetes</taxon>
        <taxon>Micrococcales</taxon>
        <taxon>Microbacteriaceae</taxon>
        <taxon>Microbacterium</taxon>
    </lineage>
</organism>
<comment type="caution">
    <text evidence="2">The sequence shown here is derived from an EMBL/GenBank/DDBJ whole genome shotgun (WGS) entry which is preliminary data.</text>
</comment>
<protein>
    <submittedName>
        <fullName evidence="2">Uncharacterized protein</fullName>
    </submittedName>
</protein>
<evidence type="ECO:0000313" key="3">
    <source>
        <dbReference type="Proteomes" id="UP001589611"/>
    </source>
</evidence>